<feature type="compositionally biased region" description="Polar residues" evidence="6">
    <location>
        <begin position="730"/>
        <end position="745"/>
    </location>
</feature>
<evidence type="ECO:0000256" key="5">
    <source>
        <dbReference type="ARBA" id="ARBA00023136"/>
    </source>
</evidence>
<evidence type="ECO:0000259" key="7">
    <source>
        <dbReference type="PROSITE" id="PS50179"/>
    </source>
</evidence>
<feature type="compositionally biased region" description="Polar residues" evidence="6">
    <location>
        <begin position="456"/>
        <end position="470"/>
    </location>
</feature>
<dbReference type="CDD" id="cd03561">
    <property type="entry name" value="VHS"/>
    <property type="match status" value="1"/>
</dbReference>
<dbReference type="SUPFAM" id="SSF48464">
    <property type="entry name" value="ENTH/VHS domain"/>
    <property type="match status" value="1"/>
</dbReference>
<dbReference type="GO" id="GO:0016020">
    <property type="term" value="C:membrane"/>
    <property type="evidence" value="ECO:0007669"/>
    <property type="project" value="UniProtKB-SubCell"/>
</dbReference>
<dbReference type="AlphaFoldDB" id="A0A3L6SQ29"/>
<dbReference type="GO" id="GO:0005737">
    <property type="term" value="C:cytoplasm"/>
    <property type="evidence" value="ECO:0007669"/>
    <property type="project" value="UniProtKB-ARBA"/>
</dbReference>
<feature type="compositionally biased region" description="Polar residues" evidence="6">
    <location>
        <begin position="496"/>
        <end position="514"/>
    </location>
</feature>
<dbReference type="Proteomes" id="UP000275267">
    <property type="component" value="Unassembled WGS sequence"/>
</dbReference>
<dbReference type="InterPro" id="IPR008942">
    <property type="entry name" value="ENTH_VHS"/>
</dbReference>
<dbReference type="OrthoDB" id="2018246at2759"/>
<dbReference type="Gene3D" id="1.25.40.90">
    <property type="match status" value="1"/>
</dbReference>
<dbReference type="GO" id="GO:0035091">
    <property type="term" value="F:phosphatidylinositol binding"/>
    <property type="evidence" value="ECO:0007669"/>
    <property type="project" value="InterPro"/>
</dbReference>
<name>A0A3L6SQ29_PANMI</name>
<dbReference type="GO" id="GO:0043130">
    <property type="term" value="F:ubiquitin binding"/>
    <property type="evidence" value="ECO:0007669"/>
    <property type="project" value="InterPro"/>
</dbReference>
<evidence type="ECO:0000313" key="10">
    <source>
        <dbReference type="Proteomes" id="UP000275267"/>
    </source>
</evidence>
<feature type="compositionally biased region" description="Basic and acidic residues" evidence="6">
    <location>
        <begin position="336"/>
        <end position="359"/>
    </location>
</feature>
<dbReference type="PROSITE" id="PS50909">
    <property type="entry name" value="GAT"/>
    <property type="match status" value="1"/>
</dbReference>
<organism evidence="9 10">
    <name type="scientific">Panicum miliaceum</name>
    <name type="common">Proso millet</name>
    <name type="synonym">Broomcorn millet</name>
    <dbReference type="NCBI Taxonomy" id="4540"/>
    <lineage>
        <taxon>Eukaryota</taxon>
        <taxon>Viridiplantae</taxon>
        <taxon>Streptophyta</taxon>
        <taxon>Embryophyta</taxon>
        <taxon>Tracheophyta</taxon>
        <taxon>Spermatophyta</taxon>
        <taxon>Magnoliopsida</taxon>
        <taxon>Liliopsida</taxon>
        <taxon>Poales</taxon>
        <taxon>Poaceae</taxon>
        <taxon>PACMAD clade</taxon>
        <taxon>Panicoideae</taxon>
        <taxon>Panicodae</taxon>
        <taxon>Paniceae</taxon>
        <taxon>Panicinae</taxon>
        <taxon>Panicum</taxon>
        <taxon>Panicum sect. Panicum</taxon>
    </lineage>
</organism>
<dbReference type="PROSITE" id="PS50179">
    <property type="entry name" value="VHS"/>
    <property type="match status" value="1"/>
</dbReference>
<comment type="similarity">
    <text evidence="2">Belongs to the TOM1 family.</text>
</comment>
<feature type="region of interest" description="Disordered" evidence="6">
    <location>
        <begin position="39"/>
        <end position="60"/>
    </location>
</feature>
<evidence type="ECO:0000256" key="2">
    <source>
        <dbReference type="ARBA" id="ARBA00007708"/>
    </source>
</evidence>
<proteinExistence type="inferred from homology"/>
<keyword evidence="5" id="KW-0472">Membrane</keyword>
<feature type="region of interest" description="Disordered" evidence="6">
    <location>
        <begin position="730"/>
        <end position="754"/>
    </location>
</feature>
<evidence type="ECO:0000259" key="8">
    <source>
        <dbReference type="PROSITE" id="PS50909"/>
    </source>
</evidence>
<dbReference type="CDD" id="cd14231">
    <property type="entry name" value="GAT_GGA-like_plant"/>
    <property type="match status" value="1"/>
</dbReference>
<feature type="domain" description="VHS" evidence="7">
    <location>
        <begin position="9"/>
        <end position="185"/>
    </location>
</feature>
<keyword evidence="10" id="KW-1185">Reference proteome</keyword>
<feature type="compositionally biased region" description="Low complexity" evidence="6">
    <location>
        <begin position="471"/>
        <end position="490"/>
    </location>
</feature>
<keyword evidence="3" id="KW-0813">Transport</keyword>
<feature type="region of interest" description="Disordered" evidence="6">
    <location>
        <begin position="443"/>
        <end position="591"/>
    </location>
</feature>
<dbReference type="Pfam" id="PF03127">
    <property type="entry name" value="GAT"/>
    <property type="match status" value="1"/>
</dbReference>
<feature type="compositionally biased region" description="Polar residues" evidence="6">
    <location>
        <begin position="360"/>
        <end position="371"/>
    </location>
</feature>
<dbReference type="GO" id="GO:0043328">
    <property type="term" value="P:protein transport to vacuole involved in ubiquitin-dependent protein catabolic process via the multivesicular body sorting pathway"/>
    <property type="evidence" value="ECO:0007669"/>
    <property type="project" value="InterPro"/>
</dbReference>
<dbReference type="Gene3D" id="1.20.58.160">
    <property type="match status" value="1"/>
</dbReference>
<comment type="subcellular location">
    <subcellularLocation>
        <location evidence="1">Membrane</location>
        <topology evidence="1">Peripheral membrane protein</topology>
    </subcellularLocation>
</comment>
<feature type="region of interest" description="Disordered" evidence="6">
    <location>
        <begin position="188"/>
        <end position="223"/>
    </location>
</feature>
<evidence type="ECO:0000256" key="4">
    <source>
        <dbReference type="ARBA" id="ARBA00022927"/>
    </source>
</evidence>
<comment type="caution">
    <text evidence="9">The sequence shown here is derived from an EMBL/GenBank/DDBJ whole genome shotgun (WGS) entry which is preliminary data.</text>
</comment>
<evidence type="ECO:0000313" key="9">
    <source>
        <dbReference type="EMBL" id="RLN23593.1"/>
    </source>
</evidence>
<dbReference type="Pfam" id="PF00790">
    <property type="entry name" value="VHS"/>
    <property type="match status" value="1"/>
</dbReference>
<dbReference type="SMART" id="SM00288">
    <property type="entry name" value="VHS"/>
    <property type="match status" value="1"/>
</dbReference>
<dbReference type="PANTHER" id="PTHR45898">
    <property type="entry name" value="TOM1-LIKE PROTEIN"/>
    <property type="match status" value="1"/>
</dbReference>
<feature type="region of interest" description="Disordered" evidence="6">
    <location>
        <begin position="325"/>
        <end position="390"/>
    </location>
</feature>
<dbReference type="InterPro" id="IPR004152">
    <property type="entry name" value="GAT_dom"/>
</dbReference>
<sequence>MAGSMVDRATSDMLIGPDWAKNMEICDICNRDPGYRPALFSHPDPHPDSARRGRGFGAALPDSVPELPGEGIGMAVFPWTWQSKDVVKALKKRIGHKNPKVQLLALTLLETVIKNCGDILHMHVAERDILHEMVKIVKKKSDPRVKEKVLVLIDTWQEAFGGPRARYPQYYAAYHELVRAGAEFPKRSEKPAPLFNSQSQAARNMRSPDQQDEAESSAANDFPALSMSEIQNARGIMDVLAEMLNALDPGNREGLRQEVIVELVDQCRTYKQRVVQLVNTSTDEELMSQGLALNDDLQRVLAKHDAIAAGIAVRVEKKPKSLQALVDTEDSANQDANKEKEKEKGLIDIEDPTSKDSKNEPNQSTSDQSPFEQLALPAPPVSNGTATSAPNSDLGIDLLSWDDTPTTAENPLALVPVTDPLADSTPSNQNALAIVDTFSQNNTANSNAHPADPFGLSSSSTIPGSQPYNTPAQHPLQSQQPQQAAPLNPNGGAVNAGTSYEQAPQFNNMSSGWNGQVAGPLAPPPQQAQSYDDQSGSLPPPPWEAQSAASNELPNGQLGGGMQPLPALSAGQIGSMQQQQQPQINHMGVPQTQPMYNTQQGVMLPQAMQPGQGAVAQMQPGFSNQQFGLLPPASMPGMQFPGMQPPQMYGGSQPAMMYPQQMPGAQYGAMPQQQPMYGGRLAGYMQHPAVAAAHYYNQGTSGMYGYPSANDLSQRMYGLSVQDNSYMGMSSSYQTAPSPAPSTGQPMRPAKSEDKLFGDLLSIAKTKKAS</sequence>
<dbReference type="STRING" id="4540.A0A3L6SQ29"/>
<gene>
    <name evidence="9" type="ORF">C2845_PM07G39810</name>
</gene>
<keyword evidence="4" id="KW-0653">Protein transport</keyword>
<dbReference type="PANTHER" id="PTHR45898:SF7">
    <property type="entry name" value="OS01G0229200 PROTEIN"/>
    <property type="match status" value="1"/>
</dbReference>
<evidence type="ECO:0000256" key="3">
    <source>
        <dbReference type="ARBA" id="ARBA00022448"/>
    </source>
</evidence>
<dbReference type="InterPro" id="IPR044836">
    <property type="entry name" value="TOL_plant"/>
</dbReference>
<protein>
    <submittedName>
        <fullName evidence="9">Target of Myb protein 1-like</fullName>
    </submittedName>
</protein>
<evidence type="ECO:0000256" key="1">
    <source>
        <dbReference type="ARBA" id="ARBA00004170"/>
    </source>
</evidence>
<dbReference type="SUPFAM" id="SSF89009">
    <property type="entry name" value="GAT-like domain"/>
    <property type="match status" value="1"/>
</dbReference>
<dbReference type="InterPro" id="IPR002014">
    <property type="entry name" value="VHS_dom"/>
</dbReference>
<dbReference type="EMBL" id="PQIB02000004">
    <property type="protein sequence ID" value="RLN23593.1"/>
    <property type="molecule type" value="Genomic_DNA"/>
</dbReference>
<dbReference type="InterPro" id="IPR038425">
    <property type="entry name" value="GAT_sf"/>
</dbReference>
<evidence type="ECO:0000256" key="6">
    <source>
        <dbReference type="SAM" id="MobiDB-lite"/>
    </source>
</evidence>
<reference evidence="10" key="1">
    <citation type="journal article" date="2019" name="Nat. Commun.">
        <title>The genome of broomcorn millet.</title>
        <authorList>
            <person name="Zou C."/>
            <person name="Miki D."/>
            <person name="Li D."/>
            <person name="Tang Q."/>
            <person name="Xiao L."/>
            <person name="Rajput S."/>
            <person name="Deng P."/>
            <person name="Jia W."/>
            <person name="Huang R."/>
            <person name="Zhang M."/>
            <person name="Sun Y."/>
            <person name="Hu J."/>
            <person name="Fu X."/>
            <person name="Schnable P.S."/>
            <person name="Li F."/>
            <person name="Zhang H."/>
            <person name="Feng B."/>
            <person name="Zhu X."/>
            <person name="Liu R."/>
            <person name="Schnable J.C."/>
            <person name="Zhu J.-K."/>
            <person name="Zhang H."/>
        </authorList>
    </citation>
    <scope>NUCLEOTIDE SEQUENCE [LARGE SCALE GENOMIC DNA]</scope>
</reference>
<accession>A0A3L6SQ29</accession>
<feature type="domain" description="GAT" evidence="8">
    <location>
        <begin position="221"/>
        <end position="309"/>
    </location>
</feature>